<dbReference type="OrthoDB" id="7845835at2"/>
<name>A0A1M5B108_9RHOB</name>
<reference evidence="2" key="1">
    <citation type="submission" date="2016-11" db="EMBL/GenBank/DDBJ databases">
        <authorList>
            <person name="Varghese N."/>
            <person name="Submissions S."/>
        </authorList>
    </citation>
    <scope>NUCLEOTIDE SEQUENCE [LARGE SCALE GENOMIC DNA]</scope>
    <source>
        <strain evidence="2">DSM 100566</strain>
    </source>
</reference>
<evidence type="ECO:0000313" key="1">
    <source>
        <dbReference type="EMBL" id="SHF36130.1"/>
    </source>
</evidence>
<dbReference type="EMBL" id="FQUV01000005">
    <property type="protein sequence ID" value="SHF36130.1"/>
    <property type="molecule type" value="Genomic_DNA"/>
</dbReference>
<organism evidence="1 2">
    <name type="scientific">Litoreibacter ascidiaceicola</name>
    <dbReference type="NCBI Taxonomy" id="1486859"/>
    <lineage>
        <taxon>Bacteria</taxon>
        <taxon>Pseudomonadati</taxon>
        <taxon>Pseudomonadota</taxon>
        <taxon>Alphaproteobacteria</taxon>
        <taxon>Rhodobacterales</taxon>
        <taxon>Roseobacteraceae</taxon>
        <taxon>Litoreibacter</taxon>
    </lineage>
</organism>
<keyword evidence="2" id="KW-1185">Reference proteome</keyword>
<dbReference type="RefSeq" id="WP_073144140.1">
    <property type="nucleotide sequence ID" value="NZ_FQUV01000005.1"/>
</dbReference>
<gene>
    <name evidence="1" type="ORF">SAMN05444273_105266</name>
</gene>
<evidence type="ECO:0000313" key="2">
    <source>
        <dbReference type="Proteomes" id="UP000184144"/>
    </source>
</evidence>
<dbReference type="Proteomes" id="UP000184144">
    <property type="component" value="Unassembled WGS sequence"/>
</dbReference>
<accession>A0A1M5B108</accession>
<protein>
    <submittedName>
        <fullName evidence="1">Uncharacterized protein</fullName>
    </submittedName>
</protein>
<sequence>MRLHRLALILMLPLAACLDVESEVTIGEDEIITADTTMVLGRQLFDMMQMMGEQGAGLCPPDSEKVETPESVSCRTTETMTIDDAMKEAEKAKTEDPFFGEMEFVRLDDERMKISLPLDFENIEGKPDELDASNPMFGMITGGLEGSEIVMRFRALEVESSNGTISADGTTVELVIPTLEIIQPSGTLPKTFEAVLKYRDCGFFGC</sequence>
<dbReference type="AlphaFoldDB" id="A0A1M5B108"/>
<proteinExistence type="predicted"/>